<gene>
    <name evidence="2" type="ORF">SNE40_018605</name>
</gene>
<dbReference type="AlphaFoldDB" id="A0AAN8J6Z4"/>
<name>A0AAN8J6Z4_PATCE</name>
<dbReference type="InterPro" id="IPR011989">
    <property type="entry name" value="ARM-like"/>
</dbReference>
<accession>A0AAN8J6Z4</accession>
<feature type="region of interest" description="Disordered" evidence="1">
    <location>
        <begin position="756"/>
        <end position="775"/>
    </location>
</feature>
<dbReference type="Gene3D" id="1.25.10.10">
    <property type="entry name" value="Leucine-rich Repeat Variant"/>
    <property type="match status" value="2"/>
</dbReference>
<comment type="caution">
    <text evidence="2">The sequence shown here is derived from an EMBL/GenBank/DDBJ whole genome shotgun (WGS) entry which is preliminary data.</text>
</comment>
<reference evidence="2 3" key="1">
    <citation type="submission" date="2024-01" db="EMBL/GenBank/DDBJ databases">
        <title>The genome of the rayed Mediterranean limpet Patella caerulea (Linnaeus, 1758).</title>
        <authorList>
            <person name="Anh-Thu Weber A."/>
            <person name="Halstead-Nussloch G."/>
        </authorList>
    </citation>
    <scope>NUCLEOTIDE SEQUENCE [LARGE SCALE GENOMIC DNA]</scope>
    <source>
        <strain evidence="2">AATW-2023a</strain>
        <tissue evidence="2">Whole specimen</tissue>
    </source>
</reference>
<keyword evidence="3" id="KW-1185">Reference proteome</keyword>
<proteinExistence type="predicted"/>
<feature type="region of interest" description="Disordered" evidence="1">
    <location>
        <begin position="700"/>
        <end position="723"/>
    </location>
</feature>
<dbReference type="EMBL" id="JAZGQO010000014">
    <property type="protein sequence ID" value="KAK6170138.1"/>
    <property type="molecule type" value="Genomic_DNA"/>
</dbReference>
<evidence type="ECO:0000256" key="1">
    <source>
        <dbReference type="SAM" id="MobiDB-lite"/>
    </source>
</evidence>
<organism evidence="2 3">
    <name type="scientific">Patella caerulea</name>
    <name type="common">Rayed Mediterranean limpet</name>
    <dbReference type="NCBI Taxonomy" id="87958"/>
    <lineage>
        <taxon>Eukaryota</taxon>
        <taxon>Metazoa</taxon>
        <taxon>Spiralia</taxon>
        <taxon>Lophotrochozoa</taxon>
        <taxon>Mollusca</taxon>
        <taxon>Gastropoda</taxon>
        <taxon>Patellogastropoda</taxon>
        <taxon>Patelloidea</taxon>
        <taxon>Patellidae</taxon>
        <taxon>Patella</taxon>
    </lineage>
</organism>
<dbReference type="SUPFAM" id="SSF48371">
    <property type="entry name" value="ARM repeat"/>
    <property type="match status" value="1"/>
</dbReference>
<sequence>MLAKVRRSEVKEMERNKRLTTQYICVPQYDQKFSPLEVCGEMLHASPKQMTKYNGDDIDDVLDRLNNYNLKKLEYYVCAVCSCKSAILSGDSRVKREQTDEEDSEDEGIGVEEIMNILQKHQYKPPSCHGNKALLRLITSFRGKGVTEDQLNQIQDLLASEKSSLQEVTLMFLHQLCLYEETAIKISRHSIMEEIFNILSSPNDVSVQVAAFKTVEKLFTYNSIIDSLWNQVDTCILPCILRIYYTSSPLAVKYSATCLLRTLSINKSTADLLGQESLLILKQFKDSSARLKEIFTEILINLYRHQGLVDKNLLDTNLLPTCFDSISEGPCSSQTIALSLLASLLEDEKHILVTINHKYLIPSLLNCLQLSDCRKVREAASCVLKHVTRSEQPKIAHDFMTQIGIYFQTDCDDTVINSHQMYPVLLKHQTEEKLWSSMDQFIHLIVMAISKEAELTNFEGMDGLMTCNLTLNQVGCLTHLSQVLSNLCVWPIEKHKSSLPKIEVNDFSEDHEIKSMLSKMNHFLTLDVWHRAGTNMMIILRKFSRKLQTCLDFSPTRETIQTTTPDLLIEKENEIVQNILRLLAFISVATCQNFKLSNNDSMKANKPSAKTQIWVDSNPHLTSSIDRVSEVIDPEIALKDKQTIEAVREGKLIRQHLYEQNLYEVLSPFLESKDTRISVFSPLILRCFIQPLDDIFDTDKVITQPPSNKPKRSRPQSAITRSNSHKIELTLHGMSPQLSSSMRKILRPRPVSACNRNKTDQKTTLKPPVDGNKPLTQQCRQSAVRTCGPRLLKGIFSKSRDVKKSCLLLIQDLVKYGTVETHMELSQLGCIPKLIDFLRINEDDEMLEISGLILTKMLISSDFRLKQLFNRHGGSSVLMAMAQYAKGKLRDEVRLTLQEVTRGDDKAIRPVSAPSSRPKAPDVWDHIMGRWKREDQVVHVLRKWLKEDEEKKLFHY</sequence>
<evidence type="ECO:0000313" key="2">
    <source>
        <dbReference type="EMBL" id="KAK6170138.1"/>
    </source>
</evidence>
<evidence type="ECO:0000313" key="3">
    <source>
        <dbReference type="Proteomes" id="UP001347796"/>
    </source>
</evidence>
<protein>
    <submittedName>
        <fullName evidence="2">Uncharacterized protein</fullName>
    </submittedName>
</protein>
<dbReference type="InterPro" id="IPR016024">
    <property type="entry name" value="ARM-type_fold"/>
</dbReference>
<dbReference type="Proteomes" id="UP001347796">
    <property type="component" value="Unassembled WGS sequence"/>
</dbReference>